<sequence length="99" mass="10585">MMPKKACMLSASPAVRIPTSLAPVRPSAPLQHTLTFHFIPRLWLCKTLLHARSLPAPHAVTVTIVTVVVVVGCASLSWLQMAVDVVFQVGPSVVNAFAS</sequence>
<organism evidence="2 3">
    <name type="scientific">Armillaria gallica</name>
    <name type="common">Bulbous honey fungus</name>
    <name type="synonym">Armillaria bulbosa</name>
    <dbReference type="NCBI Taxonomy" id="47427"/>
    <lineage>
        <taxon>Eukaryota</taxon>
        <taxon>Fungi</taxon>
        <taxon>Dikarya</taxon>
        <taxon>Basidiomycota</taxon>
        <taxon>Agaricomycotina</taxon>
        <taxon>Agaricomycetes</taxon>
        <taxon>Agaricomycetidae</taxon>
        <taxon>Agaricales</taxon>
        <taxon>Marasmiineae</taxon>
        <taxon>Physalacriaceae</taxon>
        <taxon>Armillaria</taxon>
    </lineage>
</organism>
<evidence type="ECO:0000256" key="1">
    <source>
        <dbReference type="SAM" id="Phobius"/>
    </source>
</evidence>
<feature type="transmembrane region" description="Helical" evidence="1">
    <location>
        <begin position="58"/>
        <end position="79"/>
    </location>
</feature>
<proteinExistence type="predicted"/>
<name>A0A2H3DXI6_ARMGA</name>
<keyword evidence="1" id="KW-1133">Transmembrane helix</keyword>
<reference evidence="3" key="1">
    <citation type="journal article" date="2017" name="Nat. Ecol. Evol.">
        <title>Genome expansion and lineage-specific genetic innovations in the forest pathogenic fungi Armillaria.</title>
        <authorList>
            <person name="Sipos G."/>
            <person name="Prasanna A.N."/>
            <person name="Walter M.C."/>
            <person name="O'Connor E."/>
            <person name="Balint B."/>
            <person name="Krizsan K."/>
            <person name="Kiss B."/>
            <person name="Hess J."/>
            <person name="Varga T."/>
            <person name="Slot J."/>
            <person name="Riley R."/>
            <person name="Boka B."/>
            <person name="Rigling D."/>
            <person name="Barry K."/>
            <person name="Lee J."/>
            <person name="Mihaltcheva S."/>
            <person name="LaButti K."/>
            <person name="Lipzen A."/>
            <person name="Waldron R."/>
            <person name="Moloney N.M."/>
            <person name="Sperisen C."/>
            <person name="Kredics L."/>
            <person name="Vagvoelgyi C."/>
            <person name="Patrignani A."/>
            <person name="Fitzpatrick D."/>
            <person name="Nagy I."/>
            <person name="Doyle S."/>
            <person name="Anderson J.B."/>
            <person name="Grigoriev I.V."/>
            <person name="Gueldener U."/>
            <person name="Muensterkoetter M."/>
            <person name="Nagy L.G."/>
        </authorList>
    </citation>
    <scope>NUCLEOTIDE SEQUENCE [LARGE SCALE GENOMIC DNA]</scope>
    <source>
        <strain evidence="3">Ar21-2</strain>
    </source>
</reference>
<keyword evidence="1" id="KW-0472">Membrane</keyword>
<evidence type="ECO:0000313" key="3">
    <source>
        <dbReference type="Proteomes" id="UP000217790"/>
    </source>
</evidence>
<dbReference type="OrthoDB" id="10642956at2759"/>
<dbReference type="InParanoid" id="A0A2H3DXI6"/>
<accession>A0A2H3DXI6</accession>
<keyword evidence="3" id="KW-1185">Reference proteome</keyword>
<gene>
    <name evidence="2" type="ORF">ARMGADRAFT_523401</name>
</gene>
<dbReference type="Proteomes" id="UP000217790">
    <property type="component" value="Unassembled WGS sequence"/>
</dbReference>
<evidence type="ECO:0000313" key="2">
    <source>
        <dbReference type="EMBL" id="PBK99915.1"/>
    </source>
</evidence>
<protein>
    <submittedName>
        <fullName evidence="2">Uncharacterized protein</fullName>
    </submittedName>
</protein>
<dbReference type="EMBL" id="KZ293647">
    <property type="protein sequence ID" value="PBK99915.1"/>
    <property type="molecule type" value="Genomic_DNA"/>
</dbReference>
<keyword evidence="1" id="KW-0812">Transmembrane</keyword>
<dbReference type="AlphaFoldDB" id="A0A2H3DXI6"/>